<dbReference type="OrthoDB" id="4165627at2"/>
<keyword evidence="3" id="KW-1185">Reference proteome</keyword>
<organism evidence="2 3">
    <name type="scientific">Streptomyces kaniharaensis</name>
    <dbReference type="NCBI Taxonomy" id="212423"/>
    <lineage>
        <taxon>Bacteria</taxon>
        <taxon>Bacillati</taxon>
        <taxon>Actinomycetota</taxon>
        <taxon>Actinomycetes</taxon>
        <taxon>Kitasatosporales</taxon>
        <taxon>Streptomycetaceae</taxon>
        <taxon>Streptomyces</taxon>
    </lineage>
</organism>
<protein>
    <submittedName>
        <fullName evidence="2">Uncharacterized protein</fullName>
    </submittedName>
</protein>
<reference evidence="2 3" key="1">
    <citation type="submission" date="2019-09" db="EMBL/GenBank/DDBJ databases">
        <title>Genome Sequences of Streptomyces kaniharaensis ATCC 21070.</title>
        <authorList>
            <person name="Zhu W."/>
            <person name="De Crecy-Lagard V."/>
            <person name="Richards N.G."/>
        </authorList>
    </citation>
    <scope>NUCLEOTIDE SEQUENCE [LARGE SCALE GENOMIC DNA]</scope>
    <source>
        <strain evidence="2 3">SF-557</strain>
    </source>
</reference>
<evidence type="ECO:0000256" key="1">
    <source>
        <dbReference type="SAM" id="MobiDB-lite"/>
    </source>
</evidence>
<name>A0A6N7L1B8_9ACTN</name>
<dbReference type="RefSeq" id="WP_153470276.1">
    <property type="nucleotide sequence ID" value="NZ_WBOF01000004.1"/>
</dbReference>
<evidence type="ECO:0000313" key="3">
    <source>
        <dbReference type="Proteomes" id="UP000450000"/>
    </source>
</evidence>
<proteinExistence type="predicted"/>
<dbReference type="EMBL" id="WBOF01000004">
    <property type="protein sequence ID" value="MQS17441.1"/>
    <property type="molecule type" value="Genomic_DNA"/>
</dbReference>
<gene>
    <name evidence="2" type="ORF">F7Q99_35980</name>
</gene>
<dbReference type="Proteomes" id="UP000450000">
    <property type="component" value="Unassembled WGS sequence"/>
</dbReference>
<accession>A0A6N7L1B8</accession>
<evidence type="ECO:0000313" key="2">
    <source>
        <dbReference type="EMBL" id="MQS17441.1"/>
    </source>
</evidence>
<comment type="caution">
    <text evidence="2">The sequence shown here is derived from an EMBL/GenBank/DDBJ whole genome shotgun (WGS) entry which is preliminary data.</text>
</comment>
<sequence>MPDPTDLWQAHRAADNLSNTLASSYEEAMATGFPGSADGQRLTQQLTEQLATLRERLADLGVPTDPTRSPQPSAGLPASDGRPAPAHYADEALAPVVADGRLTGRFRDGYTEQEVNTAFAVLGAATGLRLVCVWEYRDRFGCGGNSQWFAEDSSGGLWDLAGDLDAWLTGERSHPGPAGSWVGRTVAHRVQALAWTDGEHNYTQLSRL</sequence>
<feature type="region of interest" description="Disordered" evidence="1">
    <location>
        <begin position="60"/>
        <end position="86"/>
    </location>
</feature>
<dbReference type="AlphaFoldDB" id="A0A6N7L1B8"/>